<feature type="domain" description="ATPase AAA-type core" evidence="1">
    <location>
        <begin position="280"/>
        <end position="368"/>
    </location>
</feature>
<organism evidence="2 3">
    <name type="scientific">Candidatus Viridilinea mediisalina</name>
    <dbReference type="NCBI Taxonomy" id="2024553"/>
    <lineage>
        <taxon>Bacteria</taxon>
        <taxon>Bacillati</taxon>
        <taxon>Chloroflexota</taxon>
        <taxon>Chloroflexia</taxon>
        <taxon>Chloroflexales</taxon>
        <taxon>Chloroflexineae</taxon>
        <taxon>Oscillochloridaceae</taxon>
        <taxon>Candidatus Viridilinea</taxon>
    </lineage>
</organism>
<evidence type="ECO:0000259" key="1">
    <source>
        <dbReference type="Pfam" id="PF13304"/>
    </source>
</evidence>
<proteinExistence type="predicted"/>
<reference evidence="3" key="1">
    <citation type="submission" date="2017-08" db="EMBL/GenBank/DDBJ databases">
        <authorList>
            <person name="Grouzdev D.S."/>
            <person name="Gaisin V.A."/>
            <person name="Rysina M.S."/>
            <person name="Gorlenko V.M."/>
        </authorList>
    </citation>
    <scope>NUCLEOTIDE SEQUENCE [LARGE SCALE GENOMIC DNA]</scope>
    <source>
        <strain evidence="3">Kir15-3F</strain>
    </source>
</reference>
<dbReference type="EMBL" id="NQWI01000084">
    <property type="protein sequence ID" value="PDW02158.1"/>
    <property type="molecule type" value="Genomic_DNA"/>
</dbReference>
<evidence type="ECO:0000313" key="3">
    <source>
        <dbReference type="Proteomes" id="UP000220527"/>
    </source>
</evidence>
<dbReference type="Gene3D" id="3.40.50.300">
    <property type="entry name" value="P-loop containing nucleotide triphosphate hydrolases"/>
    <property type="match status" value="2"/>
</dbReference>
<dbReference type="AlphaFoldDB" id="A0A2A6RGZ8"/>
<accession>A0A2A6RGZ8</accession>
<sequence>MIERLIIHRFRGIRDGHINHLRRVNLLIGPNNSGKTALLELLYLAGTSGRSAQFIRDDLLPSESGALRATTSLRSDLLGHEPLPRVRLRHGMRAVWADNPAVLTPEGGMEVNLAALAANGTAPPWLSFRLGTSLPEWGTKDVHAFTKADLQRLALMSLPQPPALDASMIPPTIAAIAVAPSTVRWHYLWDSAWVYRWERQAPIDHLAIWIDEGGAPAPERVLFYDVHTANAHLTQRFATWAYRSVPDWYEQIAHHLACVFPDLAGAKVEILDAPDAQKGKTGYIRFPGRTPLAIDHFGDGARHSFKLLATLSALAATVDERHPGMLLWEEPELGQNPATLVRLLDQVIALVKEKPIQVFLATHSLEVLAHMTRLLQRDDDLAQETRAFRTQLRDGTFSASWFDVDNLTAWLESGLDPRLVEDFGLPLRFQLREDGV</sequence>
<keyword evidence="3" id="KW-1185">Reference proteome</keyword>
<dbReference type="SUPFAM" id="SSF52540">
    <property type="entry name" value="P-loop containing nucleoside triphosphate hydrolases"/>
    <property type="match status" value="1"/>
</dbReference>
<dbReference type="InterPro" id="IPR003959">
    <property type="entry name" value="ATPase_AAA_core"/>
</dbReference>
<name>A0A2A6RGZ8_9CHLR</name>
<dbReference type="PANTHER" id="PTHR43581:SF4">
    <property type="entry name" value="ATP_GTP PHOSPHATASE"/>
    <property type="match status" value="1"/>
</dbReference>
<dbReference type="InterPro" id="IPR027417">
    <property type="entry name" value="P-loop_NTPase"/>
</dbReference>
<dbReference type="InterPro" id="IPR051396">
    <property type="entry name" value="Bact_Antivir_Def_Nuclease"/>
</dbReference>
<dbReference type="Pfam" id="PF13304">
    <property type="entry name" value="AAA_21"/>
    <property type="match status" value="1"/>
</dbReference>
<dbReference type="GO" id="GO:0016887">
    <property type="term" value="F:ATP hydrolysis activity"/>
    <property type="evidence" value="ECO:0007669"/>
    <property type="project" value="InterPro"/>
</dbReference>
<protein>
    <recommendedName>
        <fullName evidence="1">ATPase AAA-type core domain-containing protein</fullName>
    </recommendedName>
</protein>
<dbReference type="PANTHER" id="PTHR43581">
    <property type="entry name" value="ATP/GTP PHOSPHATASE"/>
    <property type="match status" value="1"/>
</dbReference>
<comment type="caution">
    <text evidence="2">The sequence shown here is derived from an EMBL/GenBank/DDBJ whole genome shotgun (WGS) entry which is preliminary data.</text>
</comment>
<dbReference type="GO" id="GO:0005524">
    <property type="term" value="F:ATP binding"/>
    <property type="evidence" value="ECO:0007669"/>
    <property type="project" value="InterPro"/>
</dbReference>
<dbReference type="Proteomes" id="UP000220527">
    <property type="component" value="Unassembled WGS sequence"/>
</dbReference>
<dbReference type="OrthoDB" id="148252at2"/>
<dbReference type="RefSeq" id="WP_097644983.1">
    <property type="nucleotide sequence ID" value="NZ_NQWI01000084.1"/>
</dbReference>
<gene>
    <name evidence="2" type="ORF">CJ255_15380</name>
</gene>
<evidence type="ECO:0000313" key="2">
    <source>
        <dbReference type="EMBL" id="PDW02158.1"/>
    </source>
</evidence>